<dbReference type="PANTHER" id="PTHR45527:SF1">
    <property type="entry name" value="FATTY ACID SYNTHASE"/>
    <property type="match status" value="1"/>
</dbReference>
<dbReference type="InterPro" id="IPR045851">
    <property type="entry name" value="AMP-bd_C_sf"/>
</dbReference>
<dbReference type="GO" id="GO:0006633">
    <property type="term" value="P:fatty acid biosynthetic process"/>
    <property type="evidence" value="ECO:0007669"/>
    <property type="project" value="InterPro"/>
</dbReference>
<gene>
    <name evidence="7" type="ORF">C5U48_19645</name>
</gene>
<proteinExistence type="predicted"/>
<keyword evidence="2" id="KW-0596">Phosphopantetheine</keyword>
<dbReference type="Proteomes" id="UP000237911">
    <property type="component" value="Unassembled WGS sequence"/>
</dbReference>
<dbReference type="Pfam" id="PF13193">
    <property type="entry name" value="AMP-binding_C"/>
    <property type="match status" value="1"/>
</dbReference>
<evidence type="ECO:0000256" key="3">
    <source>
        <dbReference type="ARBA" id="ARBA00022553"/>
    </source>
</evidence>
<dbReference type="FunFam" id="3.40.50.12780:FF:000012">
    <property type="entry name" value="Non-ribosomal peptide synthetase"/>
    <property type="match status" value="1"/>
</dbReference>
<dbReference type="Gene3D" id="3.30.559.30">
    <property type="entry name" value="Nonribosomal peptide synthetase, condensation domain"/>
    <property type="match status" value="1"/>
</dbReference>
<dbReference type="GO" id="GO:0043041">
    <property type="term" value="P:amino acid activation for nonribosomal peptide biosynthetic process"/>
    <property type="evidence" value="ECO:0007669"/>
    <property type="project" value="TreeGrafter"/>
</dbReference>
<dbReference type="FunFam" id="2.30.38.10:FF:000001">
    <property type="entry name" value="Non-ribosomal peptide synthetase PvdI"/>
    <property type="match status" value="1"/>
</dbReference>
<dbReference type="InterPro" id="IPR010071">
    <property type="entry name" value="AA_adenyl_dom"/>
</dbReference>
<accession>A0A9X7NX34</accession>
<dbReference type="Pfam" id="PF00501">
    <property type="entry name" value="AMP-binding"/>
    <property type="match status" value="1"/>
</dbReference>
<dbReference type="PROSITE" id="PS50075">
    <property type="entry name" value="CARRIER"/>
    <property type="match status" value="1"/>
</dbReference>
<dbReference type="Pfam" id="PF00550">
    <property type="entry name" value="PP-binding"/>
    <property type="match status" value="1"/>
</dbReference>
<sequence length="1803" mass="192668">MTDRPDVPTDLSSLSPEKKRELLAQLLRAKAQDAASEHELSYGQRSMWFMHRLAPDSAAYTVAYAGRIDGSLNVPALERAAQALVDRHPMLRTTYTERDGQPVALVHAHWPLRIATHSIGADESELDQWVQAEIDRPFDLRTGPVLRMTLLARPDDHVLLLTVHHIAVDFWSIDIILDELRALYAAEHGADAPEETADRYVDYAAQQSRMLAGPEGERLWDYWHETLGGELPTLALPTDRPRPAIQTYDGALHRFSVDAQVTAGIKQVARTVGATPYMTLLAAYAVLLHRYSGQDDLVIGSPFACRDRAGLMGMVGYVTNPLPLRVDVSDDPSFAALLGQVKDTVLGAIGHQEYPLPLLVERLRPVRDAGRTPLFQVSFAWQQVRLFEDGAGTGDPSVLHLETLYIGQGGSPFDITMQVGEQGPDDARELQLALQYNTDLFDAATIEALAQHFTLLLTGLAQPGAAEAPVSQLTLLTDAERAALAAWNDTAVDYAVSSAAPGTLHEMVAASAARTPDAVAVSYDGRDLSFGELDRRANGLAHRLRQFGVGAGPGPDVVPVLLERSEDLVIALLGVLKAGGVFLPLDPAQPTGRMEAMLADIPEAPVCITHREHLPHVPAGFTGARLCLDQATPGEEASPPETGTTSGDLAYLMYTSGSTGAPKGALNSHAGIRNRLLWMQDAYQLTAEDRVLHKTPINFDPFVWEIFWPLTVGARVVIAKPEGHKDAAYLAQTIVEQRVTTMHFVPSMLRRFLAEPQAAACTGLRKVFCSGEALTADLRDSFFAALPAELYNLYGPTEAAIDVTHFHCVRGETDPIIPIGKPIANISIHVLDAAGNPVPVGVPGELHIGGVGVGRGYLNRPEATAAAFLDDPFSSVPGALLYRTGDLARYRPDGNIEYLGRRDDQVKINGFRIELGEVEAALAQHPGIAENAVVARKDASGNTQLIAHIVPVAATPGTAELRRFLLDLVPAAMVPAVFRAGDLLPLSASGKVDRRALLALDKDLDAAPVEFVAPRDETERALAEIWREVLDVDRVGVTDDFFALGGASTQALEVAVRVGELGLELRPESLFVYGTIAELAAEFGPIGGAGKTEQAGEPPAAQPEPAVVAPQPAAVPKPAPAPVIKPAQSGPARNIVIESLGVYLPPRAVSTEQVLADCVNEVKIPLERLTGIKNRRMAGQDEFSIDLGRKAIADCLSRSSYAPEEIDLVIACNISRCDGPEHMFTFEPSTASQFRDQLGLTGAVCFDINNACAGMFTGVSVAQDFLKTGLVRNALVVSGEYISHITETAQQEIESAMDPRLACLTVGDAGAAAVLELGPNDRVGFHDLDLATFSEFAKLCIAKATDGPHGGAIMVTDSVTQTAIAVKHSVPYVAAVMRRHGWRPETADQLLMHQTSEASINDAILTINRVFGAGAASRANTICNLAERGNTATTTHFVALYDYINAGRINSGDNVVLSITGSGQTIGTGLYTFDDLPDRMRRAAGGQGGQGTRAGRAGGVRRELPATPRVRIEGIGLAPEGQTPPSSIQFAVDAATACLADSGVERTDVGLVIHAGIYRDDFLSEPAVATLVAGEVGINAEPESADAPKTFAFDVLNGAVGFLNGCHVAAGMIGAGRTGHAMVLASEVENNTPESGYPRNGISETGSAIMLSPSHGPEGFGRFVFGHHPEYRGALATYTQERDGRMWLRIDRDPNLAAIYVSCLPSSVKELLTLEGLAPEDISLVFPPYLPGVALDELAAHIGVDRSRFVDLEAQGQTSDPFTSALPYQIADARRRGLVKTGDVALIMAVGSGVEVGCTTYRF</sequence>
<feature type="region of interest" description="Disordered" evidence="5">
    <location>
        <begin position="1088"/>
        <end position="1113"/>
    </location>
</feature>
<evidence type="ECO:0000259" key="6">
    <source>
        <dbReference type="PROSITE" id="PS50075"/>
    </source>
</evidence>
<dbReference type="InterPro" id="IPR016039">
    <property type="entry name" value="Thiolase-like"/>
</dbReference>
<evidence type="ECO:0000256" key="4">
    <source>
        <dbReference type="ARBA" id="ARBA00022679"/>
    </source>
</evidence>
<dbReference type="InterPro" id="IPR023213">
    <property type="entry name" value="CAT-like_dom_sf"/>
</dbReference>
<dbReference type="Gene3D" id="3.30.300.30">
    <property type="match status" value="1"/>
</dbReference>
<dbReference type="RefSeq" id="WP_105295653.1">
    <property type="nucleotide sequence ID" value="NZ_PUEV01000102.1"/>
</dbReference>
<dbReference type="Gene3D" id="1.10.1200.10">
    <property type="entry name" value="ACP-like"/>
    <property type="match status" value="1"/>
</dbReference>
<dbReference type="Pfam" id="PF08541">
    <property type="entry name" value="ACP_syn_III_C"/>
    <property type="match status" value="2"/>
</dbReference>
<dbReference type="InterPro" id="IPR001242">
    <property type="entry name" value="Condensation_dom"/>
</dbReference>
<dbReference type="CDD" id="cd17646">
    <property type="entry name" value="A_NRPS_AB3403-like"/>
    <property type="match status" value="1"/>
</dbReference>
<feature type="domain" description="Carrier" evidence="6">
    <location>
        <begin position="1013"/>
        <end position="1087"/>
    </location>
</feature>
<evidence type="ECO:0000313" key="7">
    <source>
        <dbReference type="EMBL" id="PQM50603.1"/>
    </source>
</evidence>
<evidence type="ECO:0000313" key="8">
    <source>
        <dbReference type="Proteomes" id="UP000237911"/>
    </source>
</evidence>
<dbReference type="GO" id="GO:0031177">
    <property type="term" value="F:phosphopantetheine binding"/>
    <property type="evidence" value="ECO:0007669"/>
    <property type="project" value="TreeGrafter"/>
</dbReference>
<dbReference type="PROSITE" id="PS00455">
    <property type="entry name" value="AMP_BINDING"/>
    <property type="match status" value="1"/>
</dbReference>
<dbReference type="SUPFAM" id="SSF52777">
    <property type="entry name" value="CoA-dependent acyltransferases"/>
    <property type="match status" value="2"/>
</dbReference>
<dbReference type="GO" id="GO:0044550">
    <property type="term" value="P:secondary metabolite biosynthetic process"/>
    <property type="evidence" value="ECO:0007669"/>
    <property type="project" value="TreeGrafter"/>
</dbReference>
<dbReference type="EMBL" id="PUEV01000102">
    <property type="protein sequence ID" value="PQM50603.1"/>
    <property type="molecule type" value="Genomic_DNA"/>
</dbReference>
<protein>
    <submittedName>
        <fullName evidence="7">Non-ribosomal peptide synthetase</fullName>
    </submittedName>
</protein>
<dbReference type="Gene3D" id="3.40.47.10">
    <property type="match status" value="4"/>
</dbReference>
<dbReference type="InterPro" id="IPR013747">
    <property type="entry name" value="ACP_syn_III_C"/>
</dbReference>
<dbReference type="Gene3D" id="2.30.38.10">
    <property type="entry name" value="Luciferase, Domain 3"/>
    <property type="match status" value="1"/>
</dbReference>
<comment type="caution">
    <text evidence="7">The sequence shown here is derived from an EMBL/GenBank/DDBJ whole genome shotgun (WGS) entry which is preliminary data.</text>
</comment>
<dbReference type="InterPro" id="IPR025110">
    <property type="entry name" value="AMP-bd_C"/>
</dbReference>
<dbReference type="Gene3D" id="3.40.50.980">
    <property type="match status" value="2"/>
</dbReference>
<dbReference type="SUPFAM" id="SSF47336">
    <property type="entry name" value="ACP-like"/>
    <property type="match status" value="1"/>
</dbReference>
<dbReference type="Pfam" id="PF08545">
    <property type="entry name" value="ACP_syn_III"/>
    <property type="match status" value="1"/>
</dbReference>
<dbReference type="InterPro" id="IPR000873">
    <property type="entry name" value="AMP-dep_synth/lig_dom"/>
</dbReference>
<comment type="cofactor">
    <cofactor evidence="1">
        <name>pantetheine 4'-phosphate</name>
        <dbReference type="ChEBI" id="CHEBI:47942"/>
    </cofactor>
</comment>
<dbReference type="InterPro" id="IPR013751">
    <property type="entry name" value="ACP_syn_III_N"/>
</dbReference>
<feature type="compositionally biased region" description="Low complexity" evidence="5">
    <location>
        <begin position="1095"/>
        <end position="1112"/>
    </location>
</feature>
<dbReference type="InterPro" id="IPR020845">
    <property type="entry name" value="AMP-binding_CS"/>
</dbReference>
<organism evidence="7 8">
    <name type="scientific">Mycolicibacter virginiensis</name>
    <dbReference type="NCBI Taxonomy" id="1795032"/>
    <lineage>
        <taxon>Bacteria</taxon>
        <taxon>Bacillati</taxon>
        <taxon>Actinomycetota</taxon>
        <taxon>Actinomycetes</taxon>
        <taxon>Mycobacteriales</taxon>
        <taxon>Mycobacteriaceae</taxon>
        <taxon>Mycolicibacter</taxon>
    </lineage>
</organism>
<dbReference type="Gene3D" id="3.30.559.10">
    <property type="entry name" value="Chloramphenicol acetyltransferase-like domain"/>
    <property type="match status" value="1"/>
</dbReference>
<evidence type="ECO:0000256" key="2">
    <source>
        <dbReference type="ARBA" id="ARBA00022450"/>
    </source>
</evidence>
<dbReference type="CDD" id="cd19531">
    <property type="entry name" value="LCL_NRPS-like"/>
    <property type="match status" value="1"/>
</dbReference>
<dbReference type="GO" id="GO:0004315">
    <property type="term" value="F:3-oxoacyl-[acyl-carrier-protein] synthase activity"/>
    <property type="evidence" value="ECO:0007669"/>
    <property type="project" value="InterPro"/>
</dbReference>
<name>A0A9X7NX34_9MYCO</name>
<dbReference type="InterPro" id="IPR009081">
    <property type="entry name" value="PP-bd_ACP"/>
</dbReference>
<dbReference type="GO" id="GO:0005829">
    <property type="term" value="C:cytosol"/>
    <property type="evidence" value="ECO:0007669"/>
    <property type="project" value="TreeGrafter"/>
</dbReference>
<dbReference type="NCBIfam" id="TIGR01733">
    <property type="entry name" value="AA-adenyl-dom"/>
    <property type="match status" value="1"/>
</dbReference>
<dbReference type="Pfam" id="PF00668">
    <property type="entry name" value="Condensation"/>
    <property type="match status" value="1"/>
</dbReference>
<dbReference type="PANTHER" id="PTHR45527">
    <property type="entry name" value="NONRIBOSOMAL PEPTIDE SYNTHETASE"/>
    <property type="match status" value="1"/>
</dbReference>
<dbReference type="SUPFAM" id="SSF53901">
    <property type="entry name" value="Thiolase-like"/>
    <property type="match status" value="2"/>
</dbReference>
<dbReference type="FunFam" id="3.40.50.980:FF:000002">
    <property type="entry name" value="Enterobactin synthetase component F"/>
    <property type="match status" value="1"/>
</dbReference>
<keyword evidence="4" id="KW-0808">Transferase</keyword>
<keyword evidence="3" id="KW-0597">Phosphoprotein</keyword>
<dbReference type="SUPFAM" id="SSF56801">
    <property type="entry name" value="Acetyl-CoA synthetase-like"/>
    <property type="match status" value="1"/>
</dbReference>
<keyword evidence="8" id="KW-1185">Reference proteome</keyword>
<evidence type="ECO:0000256" key="1">
    <source>
        <dbReference type="ARBA" id="ARBA00001957"/>
    </source>
</evidence>
<reference evidence="7 8" key="1">
    <citation type="submission" date="2018-02" db="EMBL/GenBank/DDBJ databases">
        <title>Draft genome sequence of Mycobacterium virginiense isolated from mud of a swine farm in Japan.</title>
        <authorList>
            <person name="Ohya K."/>
        </authorList>
    </citation>
    <scope>NUCLEOTIDE SEQUENCE [LARGE SCALE GENOMIC DNA]</scope>
    <source>
        <strain evidence="7 8">GF75</strain>
    </source>
</reference>
<evidence type="ECO:0000256" key="5">
    <source>
        <dbReference type="SAM" id="MobiDB-lite"/>
    </source>
</evidence>
<dbReference type="InterPro" id="IPR036736">
    <property type="entry name" value="ACP-like_sf"/>
</dbReference>